<keyword evidence="2" id="KW-1185">Reference proteome</keyword>
<evidence type="ECO:0000313" key="1">
    <source>
        <dbReference type="EMBL" id="GFZ10867.1"/>
    </source>
</evidence>
<gene>
    <name evidence="1" type="ORF">Acr_22g0002650</name>
</gene>
<organism evidence="1 2">
    <name type="scientific">Actinidia rufa</name>
    <dbReference type="NCBI Taxonomy" id="165716"/>
    <lineage>
        <taxon>Eukaryota</taxon>
        <taxon>Viridiplantae</taxon>
        <taxon>Streptophyta</taxon>
        <taxon>Embryophyta</taxon>
        <taxon>Tracheophyta</taxon>
        <taxon>Spermatophyta</taxon>
        <taxon>Magnoliopsida</taxon>
        <taxon>eudicotyledons</taxon>
        <taxon>Gunneridae</taxon>
        <taxon>Pentapetalae</taxon>
        <taxon>asterids</taxon>
        <taxon>Ericales</taxon>
        <taxon>Actinidiaceae</taxon>
        <taxon>Actinidia</taxon>
    </lineage>
</organism>
<reference evidence="1 2" key="1">
    <citation type="submission" date="2019-07" db="EMBL/GenBank/DDBJ databases">
        <title>De Novo Assembly of kiwifruit Actinidia rufa.</title>
        <authorList>
            <person name="Sugita-Konishi S."/>
            <person name="Sato K."/>
            <person name="Mori E."/>
            <person name="Abe Y."/>
            <person name="Kisaki G."/>
            <person name="Hamano K."/>
            <person name="Suezawa K."/>
            <person name="Otani M."/>
            <person name="Fukuda T."/>
            <person name="Manabe T."/>
            <person name="Gomi K."/>
            <person name="Tabuchi M."/>
            <person name="Akimitsu K."/>
            <person name="Kataoka I."/>
        </authorList>
    </citation>
    <scope>NUCLEOTIDE SEQUENCE [LARGE SCALE GENOMIC DNA]</scope>
    <source>
        <strain evidence="2">cv. Fuchu</strain>
    </source>
</reference>
<evidence type="ECO:0000313" key="2">
    <source>
        <dbReference type="Proteomes" id="UP000585474"/>
    </source>
</evidence>
<dbReference type="Proteomes" id="UP000585474">
    <property type="component" value="Unassembled WGS sequence"/>
</dbReference>
<dbReference type="EMBL" id="BJWL01000022">
    <property type="protein sequence ID" value="GFZ10867.1"/>
    <property type="molecule type" value="Genomic_DNA"/>
</dbReference>
<accession>A0A7J0GJ77</accession>
<name>A0A7J0GJ77_9ERIC</name>
<sequence>MLSDLTILTDRVTRIHRTIIVLVRDFQQGAVSTSLCVYTPSEEEVLVYLSLGLLAEPKIQQARKLGDMGDHLAWITGYTNAAISPLPRNLKTWMLRLTLSIPA</sequence>
<protein>
    <submittedName>
        <fullName evidence="1">Uncharacterized protein</fullName>
    </submittedName>
</protein>
<comment type="caution">
    <text evidence="1">The sequence shown here is derived from an EMBL/GenBank/DDBJ whole genome shotgun (WGS) entry which is preliminary data.</text>
</comment>
<dbReference type="AlphaFoldDB" id="A0A7J0GJ77"/>
<proteinExistence type="predicted"/>